<protein>
    <submittedName>
        <fullName evidence="3">Transposase</fullName>
    </submittedName>
</protein>
<dbReference type="InterPro" id="IPR038721">
    <property type="entry name" value="IS701-like_DDE_dom"/>
</dbReference>
<reference evidence="4" key="1">
    <citation type="journal article" date="2019" name="Int. J. Syst. Evol. Microbiol.">
        <title>The Global Catalogue of Microorganisms (GCM) 10K type strain sequencing project: providing services to taxonomists for standard genome sequencing and annotation.</title>
        <authorList>
            <consortium name="The Broad Institute Genomics Platform"/>
            <consortium name="The Broad Institute Genome Sequencing Center for Infectious Disease"/>
            <person name="Wu L."/>
            <person name="Ma J."/>
        </authorList>
    </citation>
    <scope>NUCLEOTIDE SEQUENCE [LARGE SCALE GENOMIC DNA]</scope>
    <source>
        <strain evidence="4">JCM 10083</strain>
    </source>
</reference>
<sequence length="132" mass="13762">MAASLIRALRTWSTDDPHHGSEAPSAAGHRRVVGLPDGHSNPTFRTKPQPATPLIEQARAAGVSFRAVVADCFYGDHAAFTGELWAAGLPFVPALKPSQGSWAPVQAVHTPVEAAREPAWGGPMHCGPSGPG</sequence>
<keyword evidence="4" id="KW-1185">Reference proteome</keyword>
<evidence type="ECO:0000313" key="4">
    <source>
        <dbReference type="Proteomes" id="UP001596514"/>
    </source>
</evidence>
<dbReference type="RefSeq" id="WP_386271878.1">
    <property type="nucleotide sequence ID" value="NZ_JBHSIJ010000002.1"/>
</dbReference>
<name>A0ABW2T213_9ACTN</name>
<accession>A0ABW2T213</accession>
<gene>
    <name evidence="3" type="ORF">ACFQVD_21560</name>
</gene>
<feature type="region of interest" description="Disordered" evidence="1">
    <location>
        <begin position="13"/>
        <end position="49"/>
    </location>
</feature>
<proteinExistence type="predicted"/>
<evidence type="ECO:0000259" key="2">
    <source>
        <dbReference type="Pfam" id="PF13546"/>
    </source>
</evidence>
<comment type="caution">
    <text evidence="3">The sequence shown here is derived from an EMBL/GenBank/DDBJ whole genome shotgun (WGS) entry which is preliminary data.</text>
</comment>
<feature type="domain" description="Transposase IS701-like DDE" evidence="2">
    <location>
        <begin position="30"/>
        <end position="116"/>
    </location>
</feature>
<dbReference type="EMBL" id="JBHTEE010000001">
    <property type="protein sequence ID" value="MFC7602693.1"/>
    <property type="molecule type" value="Genomic_DNA"/>
</dbReference>
<organism evidence="3 4">
    <name type="scientific">Streptosporangium amethystogenes subsp. fukuiense</name>
    <dbReference type="NCBI Taxonomy" id="698418"/>
    <lineage>
        <taxon>Bacteria</taxon>
        <taxon>Bacillati</taxon>
        <taxon>Actinomycetota</taxon>
        <taxon>Actinomycetes</taxon>
        <taxon>Streptosporangiales</taxon>
        <taxon>Streptosporangiaceae</taxon>
        <taxon>Streptosporangium</taxon>
    </lineage>
</organism>
<dbReference type="Proteomes" id="UP001596514">
    <property type="component" value="Unassembled WGS sequence"/>
</dbReference>
<dbReference type="Pfam" id="PF13546">
    <property type="entry name" value="DDE_5"/>
    <property type="match status" value="1"/>
</dbReference>
<evidence type="ECO:0000313" key="3">
    <source>
        <dbReference type="EMBL" id="MFC7602693.1"/>
    </source>
</evidence>
<evidence type="ECO:0000256" key="1">
    <source>
        <dbReference type="SAM" id="MobiDB-lite"/>
    </source>
</evidence>